<feature type="region of interest" description="Disordered" evidence="1">
    <location>
        <begin position="205"/>
        <end position="299"/>
    </location>
</feature>
<dbReference type="NCBIfam" id="TIGR00996">
    <property type="entry name" value="Mtu_fam_mce"/>
    <property type="match status" value="1"/>
</dbReference>
<evidence type="ECO:0008006" key="7">
    <source>
        <dbReference type="Google" id="ProtNLM"/>
    </source>
</evidence>
<keyword evidence="2" id="KW-0812">Transmembrane</keyword>
<dbReference type="PANTHER" id="PTHR33371:SF17">
    <property type="entry name" value="MCE-FAMILY PROTEIN MCE1B"/>
    <property type="match status" value="1"/>
</dbReference>
<dbReference type="Pfam" id="PF02470">
    <property type="entry name" value="MlaD"/>
    <property type="match status" value="1"/>
</dbReference>
<sequence length="646" mass="69370">MLLAINPRAETVRTDMQAVTRLSDTYGAAAQDILKVLDAASVTSATIAGEAPALDALLAEMIGLSRSGIALLGANKDRLVTAVNLLDPTTSLLTKYHGALTCMLVGAKIALDTGYLDATGGANGYSLIIDSTPLFGADQYRFPQNLPIVGAKGGPGGKPGCGSLPDVAANWPLRQLITNTGWGTGLDIRPNPGIAFPGYADYLPVTRGQPEPPSVRYPGGPPPAPSRTRVRRPTALRSTHRTAPRCTRACRRRRRPAPHANQGPRHRDPSRSSSRRRHSCSRHRPRRSLEKRHRRRDAEGEANAMRDNLGGAIWRLAIFMVVCTLGLIAMLAIFADLRFGDEKPYRAHFSNVSGLESGNFVRIAGVEVGQVKRISIRDDGTAMVEFGTDNSVVLTEGTKAVIRYQNLIGGRYLALEEGSGGSRQLRPGDTIPLAQTSPALDLDALIGGFRPLFHALDPDQINALSTELIKAFQGEGATISSFLARTAALTNTLADRGQLIGQVIVNLNTVLGSLGDQSSQFAKAVDSMSQLLSTLADNKQEISTGIAYANAAAGSIADLLAQGRAPLADIIHQSERIADVILADRDYFDDLLNTLPDAYQMLNRQGLYGDFFSFYMCDLLLKLNGKGGQPIYVKMIGQPSGRCTPR</sequence>
<dbReference type="AlphaFoldDB" id="A0A7G1IK03"/>
<dbReference type="InterPro" id="IPR052336">
    <property type="entry name" value="MlaD_Phospholipid_Transporter"/>
</dbReference>
<evidence type="ECO:0000259" key="3">
    <source>
        <dbReference type="Pfam" id="PF02470"/>
    </source>
</evidence>
<proteinExistence type="predicted"/>
<evidence type="ECO:0000256" key="2">
    <source>
        <dbReference type="SAM" id="Phobius"/>
    </source>
</evidence>
<feature type="compositionally biased region" description="Basic residues" evidence="1">
    <location>
        <begin position="228"/>
        <end position="257"/>
    </location>
</feature>
<feature type="domain" description="Mammalian cell entry C-terminal" evidence="4">
    <location>
        <begin position="423"/>
        <end position="634"/>
    </location>
</feature>
<dbReference type="PANTHER" id="PTHR33371">
    <property type="entry name" value="INTERMEMBRANE PHOSPHOLIPID TRANSPORT SYSTEM BINDING PROTEIN MLAD-RELATED"/>
    <property type="match status" value="1"/>
</dbReference>
<dbReference type="Pfam" id="PF11887">
    <property type="entry name" value="Mce4_CUP1"/>
    <property type="match status" value="2"/>
</dbReference>
<feature type="transmembrane region" description="Helical" evidence="2">
    <location>
        <begin position="312"/>
        <end position="335"/>
    </location>
</feature>
<gene>
    <name evidence="5" type="ORF">NIIDMKKI_53050</name>
</gene>
<feature type="compositionally biased region" description="Pro residues" evidence="1">
    <location>
        <begin position="210"/>
        <end position="225"/>
    </location>
</feature>
<accession>A0A7G1IK03</accession>
<evidence type="ECO:0000313" key="5">
    <source>
        <dbReference type="EMBL" id="BCI90099.1"/>
    </source>
</evidence>
<feature type="domain" description="Mce/MlaD" evidence="3">
    <location>
        <begin position="343"/>
        <end position="418"/>
    </location>
</feature>
<organism evidence="5 6">
    <name type="scientific">Mycobacterium kansasii</name>
    <dbReference type="NCBI Taxonomy" id="1768"/>
    <lineage>
        <taxon>Bacteria</taxon>
        <taxon>Bacillati</taxon>
        <taxon>Actinomycetota</taxon>
        <taxon>Actinomycetes</taxon>
        <taxon>Mycobacteriales</taxon>
        <taxon>Mycobacteriaceae</taxon>
        <taxon>Mycobacterium</taxon>
    </lineage>
</organism>
<dbReference type="Proteomes" id="UP000516380">
    <property type="component" value="Chromosome"/>
</dbReference>
<feature type="compositionally biased region" description="Basic residues" evidence="1">
    <location>
        <begin position="273"/>
        <end position="295"/>
    </location>
</feature>
<dbReference type="GO" id="GO:0051701">
    <property type="term" value="P:biological process involved in interaction with host"/>
    <property type="evidence" value="ECO:0007669"/>
    <property type="project" value="TreeGrafter"/>
</dbReference>
<dbReference type="InterPro" id="IPR005693">
    <property type="entry name" value="Mce"/>
</dbReference>
<dbReference type="InterPro" id="IPR024516">
    <property type="entry name" value="Mce_C"/>
</dbReference>
<keyword evidence="6" id="KW-1185">Reference proteome</keyword>
<dbReference type="EMBL" id="AP023343">
    <property type="protein sequence ID" value="BCI90099.1"/>
    <property type="molecule type" value="Genomic_DNA"/>
</dbReference>
<keyword evidence="2" id="KW-0472">Membrane</keyword>
<dbReference type="GO" id="GO:0005576">
    <property type="term" value="C:extracellular region"/>
    <property type="evidence" value="ECO:0007669"/>
    <property type="project" value="TreeGrafter"/>
</dbReference>
<keyword evidence="2" id="KW-1133">Transmembrane helix</keyword>
<feature type="domain" description="Mammalian cell entry C-terminal" evidence="4">
    <location>
        <begin position="2"/>
        <end position="155"/>
    </location>
</feature>
<reference evidence="5 6" key="1">
    <citation type="submission" date="2020-07" db="EMBL/GenBank/DDBJ databases">
        <title>Mycobacterium kansasii (former subtype) with zoonotic potential isolated from diseased indoor pet cat, Japan.</title>
        <authorList>
            <person name="Fukano H."/>
            <person name="Terazono T."/>
            <person name="Hoshino Y."/>
        </authorList>
    </citation>
    <scope>NUCLEOTIDE SEQUENCE [LARGE SCALE GENOMIC DNA]</scope>
    <source>
        <strain evidence="5 6">Kuro-I</strain>
    </source>
</reference>
<name>A0A7G1IK03_MYCKA</name>
<dbReference type="InterPro" id="IPR003399">
    <property type="entry name" value="Mce/MlaD"/>
</dbReference>
<evidence type="ECO:0000259" key="4">
    <source>
        <dbReference type="Pfam" id="PF11887"/>
    </source>
</evidence>
<evidence type="ECO:0000256" key="1">
    <source>
        <dbReference type="SAM" id="MobiDB-lite"/>
    </source>
</evidence>
<evidence type="ECO:0000313" key="6">
    <source>
        <dbReference type="Proteomes" id="UP000516380"/>
    </source>
</evidence>
<protein>
    <recommendedName>
        <fullName evidence="7">Mce related family protein</fullName>
    </recommendedName>
</protein>